<dbReference type="EMBL" id="FMTY01000003">
    <property type="protein sequence ID" value="SCX11550.1"/>
    <property type="molecule type" value="Genomic_DNA"/>
</dbReference>
<organism evidence="2 3">
    <name type="scientific">Flavobacterium saliperosum</name>
    <dbReference type="NCBI Taxonomy" id="329186"/>
    <lineage>
        <taxon>Bacteria</taxon>
        <taxon>Pseudomonadati</taxon>
        <taxon>Bacteroidota</taxon>
        <taxon>Flavobacteriia</taxon>
        <taxon>Flavobacteriales</taxon>
        <taxon>Flavobacteriaceae</taxon>
        <taxon>Flavobacterium</taxon>
    </lineage>
</organism>
<name>A0A1G4VTA4_9FLAO</name>
<reference evidence="2 3" key="1">
    <citation type="submission" date="2016-10" db="EMBL/GenBank/DDBJ databases">
        <authorList>
            <person name="de Groot N.N."/>
        </authorList>
    </citation>
    <scope>NUCLEOTIDE SEQUENCE [LARGE SCALE GENOMIC DNA]</scope>
    <source>
        <strain evidence="2 3">CGMCC 1.3801</strain>
    </source>
</reference>
<dbReference type="RefSeq" id="WP_035654648.1">
    <property type="nucleotide sequence ID" value="NZ_CBCSBQ010000002.1"/>
</dbReference>
<accession>A0A1G4VTA4</accession>
<feature type="signal peptide" evidence="1">
    <location>
        <begin position="1"/>
        <end position="20"/>
    </location>
</feature>
<evidence type="ECO:0000313" key="3">
    <source>
        <dbReference type="Proteomes" id="UP000182124"/>
    </source>
</evidence>
<evidence type="ECO:0000313" key="2">
    <source>
        <dbReference type="EMBL" id="SCX11550.1"/>
    </source>
</evidence>
<dbReference type="Proteomes" id="UP000182124">
    <property type="component" value="Unassembled WGS sequence"/>
</dbReference>
<feature type="chain" id="PRO_5010377263" evidence="1">
    <location>
        <begin position="21"/>
        <end position="122"/>
    </location>
</feature>
<keyword evidence="1" id="KW-0732">Signal</keyword>
<evidence type="ECO:0000256" key="1">
    <source>
        <dbReference type="SAM" id="SignalP"/>
    </source>
</evidence>
<proteinExistence type="predicted"/>
<sequence>MKKVLLLILTMFCFSLYSQTKGEKFTILKIGNKYSKETIVSAFSKADMCGNFYFSKPNDITLDDGAVVRFLSKTEQGLTSNLSDQCFVVDNYKFDKIVWSISPNGFVAKGHAVRPNKAYIKE</sequence>
<dbReference type="AlphaFoldDB" id="A0A1G4VTA4"/>
<gene>
    <name evidence="2" type="ORF">SAMN02927925_01775</name>
</gene>
<protein>
    <submittedName>
        <fullName evidence="2">Uncharacterized protein</fullName>
    </submittedName>
</protein>